<dbReference type="AlphaFoldDB" id="A0A927MK18"/>
<name>A0A927MK18_9BACL</name>
<dbReference type="Pfam" id="PF04977">
    <property type="entry name" value="DivIC"/>
    <property type="match status" value="1"/>
</dbReference>
<dbReference type="PANTHER" id="PTHR40027">
    <property type="entry name" value="CELL DIVISION PROTEIN DIVIC"/>
    <property type="match status" value="1"/>
</dbReference>
<sequence>MEQKQQRKSSSSVASIQTDYVRSLQKKESRKNTRKIRLYRRLTVFAITAAIILGGLTQMFIKQKQVLVAKEQRKVELLAQLEGVQEDHEMLQRQLVKLNDDDYIAKLARKEYFLSEKNEIIFSIPENKKKTDKKDAGKE</sequence>
<dbReference type="PANTHER" id="PTHR40027:SF1">
    <property type="entry name" value="CELL DIVISION PROTEIN DIVIC"/>
    <property type="match status" value="1"/>
</dbReference>
<keyword evidence="2" id="KW-0472">Membrane</keyword>
<keyword evidence="3" id="KW-0132">Cell division</keyword>
<dbReference type="InterPro" id="IPR007060">
    <property type="entry name" value="FtsL/DivIC"/>
</dbReference>
<feature type="transmembrane region" description="Helical" evidence="2">
    <location>
        <begin position="38"/>
        <end position="61"/>
    </location>
</feature>
<organism evidence="3 4">
    <name type="scientific">Sporosarcina limicola</name>
    <dbReference type="NCBI Taxonomy" id="34101"/>
    <lineage>
        <taxon>Bacteria</taxon>
        <taxon>Bacillati</taxon>
        <taxon>Bacillota</taxon>
        <taxon>Bacilli</taxon>
        <taxon>Bacillales</taxon>
        <taxon>Caryophanaceae</taxon>
        <taxon>Sporosarcina</taxon>
    </lineage>
</organism>
<protein>
    <submittedName>
        <fullName evidence="3">Cell division protein DivIC</fullName>
    </submittedName>
</protein>
<reference evidence="3" key="1">
    <citation type="submission" date="2020-10" db="EMBL/GenBank/DDBJ databases">
        <title>Genomic Encyclopedia of Type Strains, Phase IV (KMG-IV): sequencing the most valuable type-strain genomes for metagenomic binning, comparative biology and taxonomic classification.</title>
        <authorList>
            <person name="Goeker M."/>
        </authorList>
    </citation>
    <scope>NUCLEOTIDE SEQUENCE</scope>
    <source>
        <strain evidence="3">DSM 13886</strain>
    </source>
</reference>
<proteinExistence type="predicted"/>
<gene>
    <name evidence="3" type="ORF">H4683_003280</name>
</gene>
<dbReference type="Proteomes" id="UP000658225">
    <property type="component" value="Unassembled WGS sequence"/>
</dbReference>
<keyword evidence="3" id="KW-0131">Cell cycle</keyword>
<keyword evidence="2" id="KW-0812">Transmembrane</keyword>
<comment type="caution">
    <text evidence="3">The sequence shown here is derived from an EMBL/GenBank/DDBJ whole genome shotgun (WGS) entry which is preliminary data.</text>
</comment>
<keyword evidence="4" id="KW-1185">Reference proteome</keyword>
<evidence type="ECO:0000313" key="4">
    <source>
        <dbReference type="Proteomes" id="UP000658225"/>
    </source>
</evidence>
<dbReference type="InterPro" id="IPR039076">
    <property type="entry name" value="DivIC"/>
</dbReference>
<feature type="coiled-coil region" evidence="1">
    <location>
        <begin position="67"/>
        <end position="101"/>
    </location>
</feature>
<dbReference type="RefSeq" id="WP_192599828.1">
    <property type="nucleotide sequence ID" value="NZ_JADBEL010000022.1"/>
</dbReference>
<dbReference type="EMBL" id="JADBEL010000022">
    <property type="protein sequence ID" value="MBE1556159.1"/>
    <property type="molecule type" value="Genomic_DNA"/>
</dbReference>
<keyword evidence="1" id="KW-0175">Coiled coil</keyword>
<accession>A0A927MK18</accession>
<evidence type="ECO:0000256" key="2">
    <source>
        <dbReference type="SAM" id="Phobius"/>
    </source>
</evidence>
<keyword evidence="2" id="KW-1133">Transmembrane helix</keyword>
<evidence type="ECO:0000256" key="1">
    <source>
        <dbReference type="SAM" id="Coils"/>
    </source>
</evidence>
<dbReference type="GO" id="GO:0051301">
    <property type="term" value="P:cell division"/>
    <property type="evidence" value="ECO:0007669"/>
    <property type="project" value="UniProtKB-KW"/>
</dbReference>
<evidence type="ECO:0000313" key="3">
    <source>
        <dbReference type="EMBL" id="MBE1556159.1"/>
    </source>
</evidence>